<reference evidence="2 3" key="1">
    <citation type="journal article" date="2015" name="Int. J. Syst. Evol. Microbiol.">
        <title>Sphingomonas hengshuiensis sp. nov., isolated from lake wetland.</title>
        <authorList>
            <person name="Wei S."/>
            <person name="Wang T."/>
            <person name="Liu H."/>
            <person name="Zhang C."/>
            <person name="Guo J."/>
            <person name="Wang Q."/>
            <person name="Liang K."/>
            <person name="Zhang Z."/>
        </authorList>
    </citation>
    <scope>NUCLEOTIDE SEQUENCE [LARGE SCALE GENOMIC DNA]</scope>
    <source>
        <strain evidence="2 3">WHSC-8</strain>
    </source>
</reference>
<evidence type="ECO:0000313" key="3">
    <source>
        <dbReference type="Proteomes" id="UP000032300"/>
    </source>
</evidence>
<evidence type="ECO:0000313" key="2">
    <source>
        <dbReference type="EMBL" id="AJP72747.1"/>
    </source>
</evidence>
<dbReference type="AlphaFoldDB" id="A0A7U4LFQ1"/>
<keyword evidence="3" id="KW-1185">Reference proteome</keyword>
<dbReference type="Proteomes" id="UP000032300">
    <property type="component" value="Chromosome"/>
</dbReference>
<dbReference type="OrthoDB" id="361944at2"/>
<dbReference type="InterPro" id="IPR025528">
    <property type="entry name" value="BrnA_antitoxin"/>
</dbReference>
<reference evidence="2 3" key="2">
    <citation type="submission" date="2015-02" db="EMBL/GenBank/DDBJ databases">
        <title>The complete genome of Sphingomonas hengshuiensis sp. WHSC-8 isolated from soil of Hengshui Lake.</title>
        <authorList>
            <person name="Wei S."/>
            <person name="Guo J."/>
            <person name="Su C."/>
            <person name="Wu R."/>
            <person name="Zhang Z."/>
            <person name="Liang K."/>
            <person name="Li H."/>
            <person name="Wang T."/>
            <person name="Liu H."/>
            <person name="Zhang C."/>
            <person name="Li Z."/>
            <person name="Wang Q."/>
            <person name="Meng J."/>
        </authorList>
    </citation>
    <scope>NUCLEOTIDE SEQUENCE [LARGE SCALE GENOMIC DNA]</scope>
    <source>
        <strain evidence="2 3">WHSC-8</strain>
    </source>
</reference>
<feature type="region of interest" description="Disordered" evidence="1">
    <location>
        <begin position="1"/>
        <end position="20"/>
    </location>
</feature>
<sequence>MRKKESDITSSVTDPDDVKPELDDAWFEEADAFQGRKLVRRGRPKSDSPKQPVTIRLDRDLVEWFKQSGDGWQTRINNALRRVAGI</sequence>
<name>A0A7U4LFQ1_9SPHN</name>
<dbReference type="EMBL" id="CP010836">
    <property type="protein sequence ID" value="AJP72747.1"/>
    <property type="molecule type" value="Genomic_DNA"/>
</dbReference>
<evidence type="ECO:0000256" key="1">
    <source>
        <dbReference type="SAM" id="MobiDB-lite"/>
    </source>
</evidence>
<proteinExistence type="predicted"/>
<dbReference type="Pfam" id="PF14384">
    <property type="entry name" value="BrnA_antitoxin"/>
    <property type="match status" value="1"/>
</dbReference>
<evidence type="ECO:0008006" key="4">
    <source>
        <dbReference type="Google" id="ProtNLM"/>
    </source>
</evidence>
<dbReference type="KEGG" id="sphi:TS85_14655"/>
<gene>
    <name evidence="2" type="ORF">TS85_14655</name>
</gene>
<organism evidence="2 3">
    <name type="scientific">Sphingomonas hengshuiensis</name>
    <dbReference type="NCBI Taxonomy" id="1609977"/>
    <lineage>
        <taxon>Bacteria</taxon>
        <taxon>Pseudomonadati</taxon>
        <taxon>Pseudomonadota</taxon>
        <taxon>Alphaproteobacteria</taxon>
        <taxon>Sphingomonadales</taxon>
        <taxon>Sphingomonadaceae</taxon>
        <taxon>Sphingomonas</taxon>
    </lineage>
</organism>
<protein>
    <recommendedName>
        <fullName evidence="4">BrnA antitoxin family protein</fullName>
    </recommendedName>
</protein>
<accession>A0A7U4LFQ1</accession>